<accession>A0A9W8Z7J2</accession>
<dbReference type="PANTHER" id="PTHR22950">
    <property type="entry name" value="AMINO ACID TRANSPORTER"/>
    <property type="match status" value="1"/>
</dbReference>
<name>A0A9W8Z7J2_9PLEO</name>
<evidence type="ECO:0000256" key="2">
    <source>
        <dbReference type="ARBA" id="ARBA00008066"/>
    </source>
</evidence>
<reference evidence="9" key="1">
    <citation type="submission" date="2022-10" db="EMBL/GenBank/DDBJ databases">
        <title>Tapping the CABI collections for fungal endophytes: first genome assemblies for Collariella, Neodidymelliopsis, Ascochyta clinopodiicola, Didymella pomorum, Didymosphaeria variabile, Neocosmospora piperis and Neocucurbitaria cava.</title>
        <authorList>
            <person name="Hill R."/>
        </authorList>
    </citation>
    <scope>NUCLEOTIDE SEQUENCE</scope>
    <source>
        <strain evidence="9">IMI 355091</strain>
    </source>
</reference>
<evidence type="ECO:0000259" key="8">
    <source>
        <dbReference type="Pfam" id="PF01490"/>
    </source>
</evidence>
<feature type="transmembrane region" description="Helical" evidence="7">
    <location>
        <begin position="318"/>
        <end position="339"/>
    </location>
</feature>
<evidence type="ECO:0000256" key="5">
    <source>
        <dbReference type="ARBA" id="ARBA00023136"/>
    </source>
</evidence>
<feature type="transmembrane region" description="Helical" evidence="7">
    <location>
        <begin position="64"/>
        <end position="84"/>
    </location>
</feature>
<feature type="transmembrane region" description="Helical" evidence="7">
    <location>
        <begin position="243"/>
        <end position="265"/>
    </location>
</feature>
<evidence type="ECO:0000256" key="3">
    <source>
        <dbReference type="ARBA" id="ARBA00022692"/>
    </source>
</evidence>
<keyword evidence="4 7" id="KW-1133">Transmembrane helix</keyword>
<feature type="transmembrane region" description="Helical" evidence="7">
    <location>
        <begin position="142"/>
        <end position="165"/>
    </location>
</feature>
<keyword evidence="3 7" id="KW-0812">Transmembrane</keyword>
<keyword evidence="5 7" id="KW-0472">Membrane</keyword>
<dbReference type="Pfam" id="PF01490">
    <property type="entry name" value="Aa_trans"/>
    <property type="match status" value="1"/>
</dbReference>
<dbReference type="GO" id="GO:0016020">
    <property type="term" value="C:membrane"/>
    <property type="evidence" value="ECO:0007669"/>
    <property type="project" value="UniProtKB-SubCell"/>
</dbReference>
<evidence type="ECO:0000256" key="7">
    <source>
        <dbReference type="SAM" id="Phobius"/>
    </source>
</evidence>
<evidence type="ECO:0000256" key="1">
    <source>
        <dbReference type="ARBA" id="ARBA00004141"/>
    </source>
</evidence>
<comment type="caution">
    <text evidence="9">The sequence shown here is derived from an EMBL/GenBank/DDBJ whole genome shotgun (WGS) entry which is preliminary data.</text>
</comment>
<evidence type="ECO:0000256" key="4">
    <source>
        <dbReference type="ARBA" id="ARBA00022989"/>
    </source>
</evidence>
<evidence type="ECO:0000313" key="9">
    <source>
        <dbReference type="EMBL" id="KAJ4400918.1"/>
    </source>
</evidence>
<dbReference type="OrthoDB" id="294730at2759"/>
<feature type="compositionally biased region" description="Polar residues" evidence="6">
    <location>
        <begin position="7"/>
        <end position="21"/>
    </location>
</feature>
<comment type="subcellular location">
    <subcellularLocation>
        <location evidence="1">Membrane</location>
        <topology evidence="1">Multi-pass membrane protein</topology>
    </subcellularLocation>
</comment>
<dbReference type="AlphaFoldDB" id="A0A9W8Z7J2"/>
<feature type="transmembrane region" description="Helical" evidence="7">
    <location>
        <begin position="177"/>
        <end position="195"/>
    </location>
</feature>
<feature type="domain" description="Amino acid transporter transmembrane" evidence="8">
    <location>
        <begin position="63"/>
        <end position="311"/>
    </location>
</feature>
<feature type="transmembrane region" description="Helical" evidence="7">
    <location>
        <begin position="90"/>
        <end position="114"/>
    </location>
</feature>
<feature type="transmembrane region" description="Helical" evidence="7">
    <location>
        <begin position="202"/>
        <end position="223"/>
    </location>
</feature>
<protein>
    <recommendedName>
        <fullName evidence="8">Amino acid transporter transmembrane domain-containing protein</fullName>
    </recommendedName>
</protein>
<evidence type="ECO:0000256" key="6">
    <source>
        <dbReference type="SAM" id="MobiDB-lite"/>
    </source>
</evidence>
<dbReference type="GO" id="GO:0015179">
    <property type="term" value="F:L-amino acid transmembrane transporter activity"/>
    <property type="evidence" value="ECO:0007669"/>
    <property type="project" value="TreeGrafter"/>
</dbReference>
<feature type="transmembrane region" description="Helical" evidence="7">
    <location>
        <begin position="277"/>
        <end position="298"/>
    </location>
</feature>
<comment type="similarity">
    <text evidence="2">Belongs to the amino acid/polyamine transporter 2 family.</text>
</comment>
<dbReference type="PANTHER" id="PTHR22950:SF668">
    <property type="entry name" value="AMINO ACID TRANSPORTER (EUROFUNG)"/>
    <property type="match status" value="1"/>
</dbReference>
<organism evidence="9 10">
    <name type="scientific">Didymella pomorum</name>
    <dbReference type="NCBI Taxonomy" id="749634"/>
    <lineage>
        <taxon>Eukaryota</taxon>
        <taxon>Fungi</taxon>
        <taxon>Dikarya</taxon>
        <taxon>Ascomycota</taxon>
        <taxon>Pezizomycotina</taxon>
        <taxon>Dothideomycetes</taxon>
        <taxon>Pleosporomycetidae</taxon>
        <taxon>Pleosporales</taxon>
        <taxon>Pleosporineae</taxon>
        <taxon>Didymellaceae</taxon>
        <taxon>Didymella</taxon>
    </lineage>
</organism>
<gene>
    <name evidence="9" type="ORF">N0V91_008297</name>
</gene>
<keyword evidence="10" id="KW-1185">Reference proteome</keyword>
<proteinExistence type="inferred from homology"/>
<dbReference type="Proteomes" id="UP001140510">
    <property type="component" value="Unassembled WGS sequence"/>
</dbReference>
<sequence>MDLRQRGSVSVASTRTKTWNGSPEEHELQQMNTLSDIEGQVPPPANQDAFSNEGGAEIQYKTRAWWHTGVLMLAENVSLGVLALPQALAILGIVPGLLCICFLGLIATYTGWLIGEFKLVFPQVQSFPDCGELIAGRIGREVMSLGSILVLIFISGAHILTFAVAMNALTDHDTCSIAFAVVDLIVCLALGLPWTYKNVSKLSILSCASIIIAVFIALIGIGITKLDAGNILAVRPSVSFVKSLGPVLNIILAYTGHIAFVSFQSELEGPREFKKALFFKQGIAITFYMTISAVIYFYGGPLVTSPALGSAIPVVTKIAFDFAIPTIIIAGVVNGSLACKYIYIRMWKGTNVVHESLPTV</sequence>
<dbReference type="EMBL" id="JAPEVA010000081">
    <property type="protein sequence ID" value="KAJ4400918.1"/>
    <property type="molecule type" value="Genomic_DNA"/>
</dbReference>
<dbReference type="InterPro" id="IPR013057">
    <property type="entry name" value="AA_transpt_TM"/>
</dbReference>
<feature type="region of interest" description="Disordered" evidence="6">
    <location>
        <begin position="1"/>
        <end position="27"/>
    </location>
</feature>
<evidence type="ECO:0000313" key="10">
    <source>
        <dbReference type="Proteomes" id="UP001140510"/>
    </source>
</evidence>